<feature type="binding site" evidence="16">
    <location>
        <position position="784"/>
    </location>
    <ligand>
        <name>Mo-molybdopterin</name>
        <dbReference type="ChEBI" id="CHEBI:71302"/>
    </ligand>
    <ligandPart>
        <name>Mo</name>
        <dbReference type="ChEBI" id="CHEBI:28685"/>
    </ligandPart>
</feature>
<sequence length="1307" mass="145366">EGDDEIPLLGDLRVAVGNKLIDYKYNKTVTFTINGNVYRVSDNVKIGTSLNTFIRDNARLKATKFMCVEGGCGCCIVSVKIANPSTRKVEIFAVNSCLIMVHACNGWAITTNEGIGSKKEGYNKIQTTLASFNGSQCGYCSPGMVMNMYSLLQANPKVKMEEVENAFGGNICRCTGYRNILDAFKSFAVDAPKELKLKFVSDMEDGQTCCKRDGGSCKTMCNKNRSKNVDELEDNVNNSEHDFIELALAPLSVRINDYYKSWFSANSKAEIFQILEMAGDRSCMLLCGGTSRGLYKSDPQPTWYIDISRVRSLKQFILTNDYITFGASTTLTEVMKHFRYAANRNPLKFSYGNIIADHIDHVATVPVRNIGTLAGNVSIKHKHRDFPSDIFLLLETMGAVITLEESDGVAETVGMMEFLEINVDRKLITRFNFPALETSKYYIKTYKVTKRAQNSVAYVNAGFRFQLDKFNNYKVIDTPRIVFGGVSPDLVHATNTEKFLHGKNLLDQASLQRALEILKKELRPNTDPTKGSVEYRKNIAISLFYKFVLSISPETIAAVYRSGGRQLVRNVSSGEDKFDTNKSIWPVTKPIPKLDALMQCSGEAVFVNDIQEISGQLFCSFVIATVGNAKIKSIDASQALRMAGVQAFYSAKDIPGDNNFQPVDWFTPENEKIFCDEDVWYAGQPIGIIVADSWDLANRAACEVKVEFTDLKKPLITVSNVLETKDPTRIIPLGEVKAKLKKDNIKHVIKGRMELGKQYHFTMEPQTCLCIPKEDGIEVISSTQWPHNVQSAVSVALGIPTNKVRVQVPRLGGGFGGKFSRASLPAAASAIAAHLQQRPVRLVMDLETNMQVIGFRYPLITDYEVGVDEEGEIQYLDATFYQDIGGSLNDILIPIIMEAFPSMYNSETWSFRGIAVRTNTPPGVYFRAPGTLESLATVEHIMEHISRKIGRDVHNVRLKNIKETNNKGVEMITSMRQTSDYDMRKETVDKFNMENRWKKKGIALMPTYYPMSYFGVYHSAVSIYELDGTVTVSHGGTDMGQAIHTKVAQIAARTLGIDIGMIKVESSNTFVGPNNCWSGGSQTTEGVCRATIKCCEEILSRLEVIKSEMKDATWPVLIKAAFNKNVNLHNSQMWKAPDSEPYIINGVCVTEVELDVLTGESLITRVDLIEDAGQSLNPEVDIGQIHGAFVANIGYLMSEELIFDPDTGALLTNNSWTYKPPSIKDIPVDFRVELKKNSKNPVGVFGSKAVGEPPATLASCILLAFRHAIESARRDSGLEEEWFEIVPPLTPEKLFTLCENSISQYSI</sequence>
<dbReference type="Gene3D" id="3.90.1170.50">
    <property type="entry name" value="Aldehyde oxidase/xanthine dehydrogenase, a/b hammerhead"/>
    <property type="match status" value="1"/>
</dbReference>
<keyword evidence="5 16" id="KW-0500">Molybdenum</keyword>
<dbReference type="InterPro" id="IPR036318">
    <property type="entry name" value="FAD-bd_PCMH-like_sf"/>
</dbReference>
<evidence type="ECO:0000256" key="9">
    <source>
        <dbReference type="ARBA" id="ARBA00023004"/>
    </source>
</evidence>
<dbReference type="OrthoDB" id="6594808at2759"/>
<comment type="cofactor">
    <cofactor evidence="13">
        <name>[2Fe-2S] cluster</name>
        <dbReference type="ChEBI" id="CHEBI:190135"/>
    </cofactor>
</comment>
<dbReference type="SUPFAM" id="SSF54665">
    <property type="entry name" value="CO dehydrogenase molybdoprotein N-domain-like"/>
    <property type="match status" value="1"/>
</dbReference>
<dbReference type="InterPro" id="IPR002346">
    <property type="entry name" value="Mopterin_DH_FAD-bd"/>
</dbReference>
<feature type="domain" description="FAD-binding PCMH-type" evidence="17">
    <location>
        <begin position="255"/>
        <end position="438"/>
    </location>
</feature>
<dbReference type="InterPro" id="IPR046867">
    <property type="entry name" value="AldOxase/xan_DH_MoCoBD2"/>
</dbReference>
<dbReference type="STRING" id="195883.A0A482X924"/>
<dbReference type="GO" id="GO:0005506">
    <property type="term" value="F:iron ion binding"/>
    <property type="evidence" value="ECO:0007669"/>
    <property type="project" value="InterPro"/>
</dbReference>
<dbReference type="SMART" id="SM01008">
    <property type="entry name" value="Ald_Xan_dh_C"/>
    <property type="match status" value="1"/>
</dbReference>
<comment type="cofactor">
    <cofactor evidence="16">
        <name>[2Fe-2S] cluster</name>
        <dbReference type="ChEBI" id="CHEBI:190135"/>
    </cofactor>
    <text evidence="16">Binds 2 [2Fe-2S] clusters.</text>
</comment>
<dbReference type="GO" id="GO:0005777">
    <property type="term" value="C:peroxisome"/>
    <property type="evidence" value="ECO:0007669"/>
    <property type="project" value="UniProtKB-SubCell"/>
</dbReference>
<dbReference type="EMBL" id="QKKF02015335">
    <property type="protein sequence ID" value="RZF42169.1"/>
    <property type="molecule type" value="Genomic_DNA"/>
</dbReference>
<evidence type="ECO:0000256" key="8">
    <source>
        <dbReference type="ARBA" id="ARBA00023002"/>
    </source>
</evidence>
<keyword evidence="6 16" id="KW-0001">2Fe-2S</keyword>
<comment type="caution">
    <text evidence="18">The sequence shown here is derived from an EMBL/GenBank/DDBJ whole genome shotgun (WGS) entry which is preliminary data.</text>
</comment>
<evidence type="ECO:0000256" key="2">
    <source>
        <dbReference type="ARBA" id="ARBA00004275"/>
    </source>
</evidence>
<dbReference type="FunFam" id="3.30.365.10:FF:000001">
    <property type="entry name" value="Xanthine dehydrogenase oxidase"/>
    <property type="match status" value="1"/>
</dbReference>
<dbReference type="Pfam" id="PF01315">
    <property type="entry name" value="Ald_Xan_dh_C"/>
    <property type="match status" value="1"/>
</dbReference>
<dbReference type="PIRSF" id="PIRSF000127">
    <property type="entry name" value="Xanthine_DH"/>
    <property type="match status" value="1"/>
</dbReference>
<keyword evidence="15" id="KW-0285">Flavoprotein</keyword>
<evidence type="ECO:0000256" key="3">
    <source>
        <dbReference type="ARBA" id="ARBA00006849"/>
    </source>
</evidence>
<keyword evidence="9 16" id="KW-0408">Iron</keyword>
<feature type="binding site" evidence="16">
    <location>
        <position position="1080"/>
    </location>
    <ligand>
        <name>Mo-molybdopterin</name>
        <dbReference type="ChEBI" id="CHEBI:71302"/>
    </ligand>
    <ligandPart>
        <name>Mo</name>
        <dbReference type="ChEBI" id="CHEBI:28685"/>
    </ligandPart>
</feature>
<dbReference type="Gene3D" id="1.10.150.120">
    <property type="entry name" value="[2Fe-2S]-binding domain"/>
    <property type="match status" value="1"/>
</dbReference>
<evidence type="ECO:0000259" key="17">
    <source>
        <dbReference type="PROSITE" id="PS51387"/>
    </source>
</evidence>
<dbReference type="SUPFAM" id="SSF56176">
    <property type="entry name" value="FAD-binding/transporter-associated domain-like"/>
    <property type="match status" value="1"/>
</dbReference>
<dbReference type="Gene3D" id="3.30.390.50">
    <property type="entry name" value="CO dehydrogenase flavoprotein, C-terminal domain"/>
    <property type="match status" value="1"/>
</dbReference>
<comment type="subcellular location">
    <subcellularLocation>
        <location evidence="2">Peroxisome</location>
    </subcellularLocation>
</comment>
<feature type="binding site" evidence="16">
    <location>
        <position position="67"/>
    </location>
    <ligand>
        <name>[2Fe-2S] cluster</name>
        <dbReference type="ChEBI" id="CHEBI:190135"/>
        <label>1</label>
    </ligand>
</feature>
<evidence type="ECO:0000256" key="13">
    <source>
        <dbReference type="ARBA" id="ARBA00034078"/>
    </source>
</evidence>
<dbReference type="SMR" id="A0A482X924"/>
<feature type="binding site" evidence="16">
    <location>
        <position position="815"/>
    </location>
    <ligand>
        <name>Mo-molybdopterin</name>
        <dbReference type="ChEBI" id="CHEBI:71302"/>
    </ligand>
    <ligandPart>
        <name>Mo</name>
        <dbReference type="ChEBI" id="CHEBI:28685"/>
    </ligandPart>
</feature>
<dbReference type="InterPro" id="IPR036010">
    <property type="entry name" value="2Fe-2S_ferredoxin-like_sf"/>
</dbReference>
<dbReference type="Pfam" id="PF20256">
    <property type="entry name" value="MoCoBD_2"/>
    <property type="match status" value="1"/>
</dbReference>
<dbReference type="PANTHER" id="PTHR11908:SF132">
    <property type="entry name" value="ALDEHYDE OXIDASE 1-RELATED"/>
    <property type="match status" value="1"/>
</dbReference>
<keyword evidence="12" id="KW-0576">Peroxisome</keyword>
<dbReference type="InterPro" id="IPR036856">
    <property type="entry name" value="Ald_Oxase/Xan_DH_a/b_sf"/>
</dbReference>
<comment type="subunit">
    <text evidence="4">Homodimer.</text>
</comment>
<name>A0A482X924_LAOST</name>
<keyword evidence="10 16" id="KW-0411">Iron-sulfur</keyword>
<gene>
    <name evidence="18" type="ORF">LSTR_LSTR004318</name>
</gene>
<dbReference type="SUPFAM" id="SSF55447">
    <property type="entry name" value="CO dehydrogenase flavoprotein C-terminal domain-like"/>
    <property type="match status" value="1"/>
</dbReference>
<evidence type="ECO:0000256" key="10">
    <source>
        <dbReference type="ARBA" id="ARBA00023014"/>
    </source>
</evidence>
<dbReference type="FunFam" id="3.30.365.10:FF:000002">
    <property type="entry name" value="Xanthine dehydrogenase oxidase"/>
    <property type="match status" value="1"/>
</dbReference>
<dbReference type="Gene3D" id="3.30.465.10">
    <property type="match status" value="1"/>
</dbReference>
<evidence type="ECO:0000256" key="14">
    <source>
        <dbReference type="PIRSR" id="PIRSR000127-1"/>
    </source>
</evidence>
<dbReference type="InterPro" id="IPR016166">
    <property type="entry name" value="FAD-bd_PCMH"/>
</dbReference>
<feature type="binding site" evidence="16">
    <location>
        <position position="72"/>
    </location>
    <ligand>
        <name>[2Fe-2S] cluster</name>
        <dbReference type="ChEBI" id="CHEBI:190135"/>
        <label>1</label>
    </ligand>
</feature>
<evidence type="ECO:0000256" key="16">
    <source>
        <dbReference type="PIRSR" id="PIRSR000127-3"/>
    </source>
</evidence>
<evidence type="ECO:0000256" key="5">
    <source>
        <dbReference type="ARBA" id="ARBA00022505"/>
    </source>
</evidence>
<evidence type="ECO:0000256" key="6">
    <source>
        <dbReference type="ARBA" id="ARBA00022714"/>
    </source>
</evidence>
<dbReference type="InterPro" id="IPR005107">
    <property type="entry name" value="CO_DH_flav_C"/>
</dbReference>
<feature type="binding site" evidence="16">
    <location>
        <position position="97"/>
    </location>
    <ligand>
        <name>[2Fe-2S] cluster</name>
        <dbReference type="ChEBI" id="CHEBI:190135"/>
        <label>1</label>
    </ligand>
</feature>
<dbReference type="InterPro" id="IPR002888">
    <property type="entry name" value="2Fe-2S-bd"/>
</dbReference>
<dbReference type="Pfam" id="PF01799">
    <property type="entry name" value="Fer2_2"/>
    <property type="match status" value="1"/>
</dbReference>
<dbReference type="Pfam" id="PF03450">
    <property type="entry name" value="CO_deh_flav_C"/>
    <property type="match status" value="1"/>
</dbReference>
<dbReference type="PANTHER" id="PTHR11908">
    <property type="entry name" value="XANTHINE DEHYDROGENASE"/>
    <property type="match status" value="1"/>
</dbReference>
<feature type="binding site" evidence="16">
    <location>
        <position position="75"/>
    </location>
    <ligand>
        <name>[2Fe-2S] cluster</name>
        <dbReference type="ChEBI" id="CHEBI:190135"/>
        <label>1</label>
    </ligand>
</feature>
<keyword evidence="15" id="KW-0274">FAD</keyword>
<dbReference type="InterPro" id="IPR008274">
    <property type="entry name" value="AldOxase/xan_DH_MoCoBD1"/>
</dbReference>
<feature type="binding site" evidence="16">
    <location>
        <position position="140"/>
    </location>
    <ligand>
        <name>[2Fe-2S] cluster</name>
        <dbReference type="ChEBI" id="CHEBI:190135"/>
        <label>2</label>
    </ligand>
</feature>
<feature type="binding site" evidence="16">
    <location>
        <position position="927"/>
    </location>
    <ligand>
        <name>Mo-molybdopterin</name>
        <dbReference type="ChEBI" id="CHEBI:71302"/>
    </ligand>
    <ligandPart>
        <name>Mo</name>
        <dbReference type="ChEBI" id="CHEBI:28685"/>
    </ligandPart>
</feature>
<feature type="active site" description="Proton acceptor" evidence="14">
    <location>
        <position position="1252"/>
    </location>
</feature>
<dbReference type="PROSITE" id="PS51387">
    <property type="entry name" value="FAD_PCMH"/>
    <property type="match status" value="1"/>
</dbReference>
<dbReference type="FunFam" id="3.10.20.30:FF:000012">
    <property type="entry name" value="Xanthine dehydrogenase/oxidase"/>
    <property type="match status" value="1"/>
</dbReference>
<dbReference type="Gene3D" id="3.30.365.10">
    <property type="entry name" value="Aldehyde oxidase/xanthine dehydrogenase, molybdopterin binding domain"/>
    <property type="match status" value="4"/>
</dbReference>
<dbReference type="SUPFAM" id="SSF56003">
    <property type="entry name" value="Molybdenum cofactor-binding domain"/>
    <property type="match status" value="1"/>
</dbReference>
<comment type="similarity">
    <text evidence="3">Belongs to the xanthine dehydrogenase family.</text>
</comment>
<keyword evidence="8" id="KW-0560">Oxidoreductase</keyword>
<dbReference type="Pfam" id="PF02738">
    <property type="entry name" value="MoCoBD_1"/>
    <property type="match status" value="1"/>
</dbReference>
<evidence type="ECO:0000256" key="15">
    <source>
        <dbReference type="PIRSR" id="PIRSR000127-2"/>
    </source>
</evidence>
<evidence type="ECO:0000313" key="18">
    <source>
        <dbReference type="EMBL" id="RZF42169.1"/>
    </source>
</evidence>
<evidence type="ECO:0000256" key="7">
    <source>
        <dbReference type="ARBA" id="ARBA00022723"/>
    </source>
</evidence>
<dbReference type="Gene3D" id="3.10.20.30">
    <property type="match status" value="1"/>
</dbReference>
<comment type="cofactor">
    <cofactor evidence="16">
        <name>Mo-molybdopterin</name>
        <dbReference type="ChEBI" id="CHEBI:71302"/>
    </cofactor>
    <text evidence="16">Binds 1 Mo-molybdopterin (Mo-MPT) cofactor per subunit.</text>
</comment>
<evidence type="ECO:0000256" key="4">
    <source>
        <dbReference type="ARBA" id="ARBA00011738"/>
    </source>
</evidence>
<dbReference type="InterPro" id="IPR000674">
    <property type="entry name" value="Ald_Oxase/Xan_DH_a/b"/>
</dbReference>
<feature type="binding site" evidence="15">
    <location>
        <position position="385"/>
    </location>
    <ligand>
        <name>FAD</name>
        <dbReference type="ChEBI" id="CHEBI:57692"/>
    </ligand>
</feature>
<dbReference type="InParanoid" id="A0A482X924"/>
<feature type="non-terminal residue" evidence="18">
    <location>
        <position position="1"/>
    </location>
</feature>
<dbReference type="InterPro" id="IPR036683">
    <property type="entry name" value="CO_DH_flav_C_dom_sf"/>
</dbReference>
<comment type="cofactor">
    <cofactor evidence="1 15">
        <name>FAD</name>
        <dbReference type="ChEBI" id="CHEBI:57692"/>
    </cofactor>
</comment>
<evidence type="ECO:0000256" key="1">
    <source>
        <dbReference type="ARBA" id="ARBA00001974"/>
    </source>
</evidence>
<dbReference type="SUPFAM" id="SSF47741">
    <property type="entry name" value="CO dehydrogenase ISP C-domain like"/>
    <property type="match status" value="1"/>
</dbReference>
<dbReference type="Proteomes" id="UP000291343">
    <property type="component" value="Unassembled WGS sequence"/>
</dbReference>
<organism evidence="18 19">
    <name type="scientific">Laodelphax striatellus</name>
    <name type="common">Small brown planthopper</name>
    <name type="synonym">Delphax striatella</name>
    <dbReference type="NCBI Taxonomy" id="195883"/>
    <lineage>
        <taxon>Eukaryota</taxon>
        <taxon>Metazoa</taxon>
        <taxon>Ecdysozoa</taxon>
        <taxon>Arthropoda</taxon>
        <taxon>Hexapoda</taxon>
        <taxon>Insecta</taxon>
        <taxon>Pterygota</taxon>
        <taxon>Neoptera</taxon>
        <taxon>Paraneoptera</taxon>
        <taxon>Hemiptera</taxon>
        <taxon>Auchenorrhyncha</taxon>
        <taxon>Fulgoroidea</taxon>
        <taxon>Delphacidae</taxon>
        <taxon>Criomorphinae</taxon>
        <taxon>Laodelphax</taxon>
    </lineage>
</organism>
<protein>
    <recommendedName>
        <fullName evidence="17">FAD-binding PCMH-type domain-containing protein</fullName>
    </recommendedName>
</protein>
<dbReference type="GO" id="GO:0071949">
    <property type="term" value="F:FAD binding"/>
    <property type="evidence" value="ECO:0007669"/>
    <property type="project" value="InterPro"/>
</dbReference>
<proteinExistence type="inferred from homology"/>
<dbReference type="InterPro" id="IPR016169">
    <property type="entry name" value="FAD-bd_PCMH_sub2"/>
</dbReference>
<keyword evidence="11" id="KW-0520">NAD</keyword>
<evidence type="ECO:0000313" key="19">
    <source>
        <dbReference type="Proteomes" id="UP000291343"/>
    </source>
</evidence>
<feature type="binding site" evidence="16">
    <location>
        <position position="174"/>
    </location>
    <ligand>
        <name>[2Fe-2S] cluster</name>
        <dbReference type="ChEBI" id="CHEBI:190135"/>
        <label>2</label>
    </ligand>
</feature>
<dbReference type="FunCoup" id="A0A482X924">
    <property type="interactions" value="169"/>
</dbReference>
<reference evidence="18 19" key="1">
    <citation type="journal article" date="2017" name="Gigascience">
        <title>Genome sequence of the small brown planthopper, Laodelphax striatellus.</title>
        <authorList>
            <person name="Zhu J."/>
            <person name="Jiang F."/>
            <person name="Wang X."/>
            <person name="Yang P."/>
            <person name="Bao Y."/>
            <person name="Zhao W."/>
            <person name="Wang W."/>
            <person name="Lu H."/>
            <person name="Wang Q."/>
            <person name="Cui N."/>
            <person name="Li J."/>
            <person name="Chen X."/>
            <person name="Luo L."/>
            <person name="Yu J."/>
            <person name="Kang L."/>
            <person name="Cui F."/>
        </authorList>
    </citation>
    <scope>NUCLEOTIDE SEQUENCE [LARGE SCALE GENOMIC DNA]</scope>
    <source>
        <strain evidence="18">Lst14</strain>
    </source>
</reference>
<feature type="binding site" evidence="16">
    <location>
        <position position="137"/>
    </location>
    <ligand>
        <name>[2Fe-2S] cluster</name>
        <dbReference type="ChEBI" id="CHEBI:190135"/>
        <label>2</label>
    </ligand>
</feature>
<keyword evidence="19" id="KW-1185">Reference proteome</keyword>
<dbReference type="FunFam" id="3.30.390.50:FF:000003">
    <property type="entry name" value="Aldehyde oxidase1"/>
    <property type="match status" value="1"/>
</dbReference>
<dbReference type="InterPro" id="IPR037165">
    <property type="entry name" value="AldOxase/xan_DH_Mopterin-bd_sf"/>
</dbReference>
<dbReference type="SUPFAM" id="SSF54292">
    <property type="entry name" value="2Fe-2S ferredoxin-like"/>
    <property type="match status" value="1"/>
</dbReference>
<dbReference type="Pfam" id="PF00941">
    <property type="entry name" value="FAD_binding_5"/>
    <property type="match status" value="1"/>
</dbReference>
<dbReference type="InterPro" id="IPR012675">
    <property type="entry name" value="Beta-grasp_dom_sf"/>
</dbReference>
<feature type="binding site" evidence="16">
    <location>
        <position position="172"/>
    </location>
    <ligand>
        <name>[2Fe-2S] cluster</name>
        <dbReference type="ChEBI" id="CHEBI:190135"/>
        <label>2</label>
    </ligand>
</feature>
<dbReference type="InterPro" id="IPR036884">
    <property type="entry name" value="2Fe-2S-bd_dom_sf"/>
</dbReference>
<evidence type="ECO:0000256" key="11">
    <source>
        <dbReference type="ARBA" id="ARBA00023027"/>
    </source>
</evidence>
<dbReference type="SMART" id="SM01092">
    <property type="entry name" value="CO_deh_flav_C"/>
    <property type="match status" value="1"/>
</dbReference>
<dbReference type="GO" id="GO:0051537">
    <property type="term" value="F:2 iron, 2 sulfur cluster binding"/>
    <property type="evidence" value="ECO:0007669"/>
    <property type="project" value="UniProtKB-KW"/>
</dbReference>
<accession>A0A482X924</accession>
<feature type="binding site" evidence="15">
    <location>
        <position position="447"/>
    </location>
    <ligand>
        <name>FAD</name>
        <dbReference type="ChEBI" id="CHEBI:57692"/>
    </ligand>
</feature>
<dbReference type="FunFam" id="3.90.1170.50:FF:000003">
    <property type="entry name" value="Aldehyde oxidase"/>
    <property type="match status" value="1"/>
</dbReference>
<keyword evidence="7 16" id="KW-0479">Metal-binding</keyword>
<evidence type="ECO:0000256" key="12">
    <source>
        <dbReference type="ARBA" id="ARBA00023140"/>
    </source>
</evidence>
<dbReference type="GO" id="GO:0016491">
    <property type="term" value="F:oxidoreductase activity"/>
    <property type="evidence" value="ECO:0007669"/>
    <property type="project" value="UniProtKB-KW"/>
</dbReference>
<dbReference type="InterPro" id="IPR016208">
    <property type="entry name" value="Ald_Oxase/xanthine_DH-like"/>
</dbReference>